<protein>
    <submittedName>
        <fullName evidence="2">Uncharacterized protein</fullName>
    </submittedName>
</protein>
<feature type="compositionally biased region" description="Basic and acidic residues" evidence="1">
    <location>
        <begin position="14"/>
        <end position="25"/>
    </location>
</feature>
<feature type="non-terminal residue" evidence="2">
    <location>
        <position position="1"/>
    </location>
</feature>
<dbReference type="AlphaFoldDB" id="A0A6J4HVG1"/>
<feature type="region of interest" description="Disordered" evidence="1">
    <location>
        <begin position="1"/>
        <end position="162"/>
    </location>
</feature>
<feature type="compositionally biased region" description="Basic residues" evidence="1">
    <location>
        <begin position="112"/>
        <end position="128"/>
    </location>
</feature>
<accession>A0A6J4HVG1</accession>
<evidence type="ECO:0000256" key="1">
    <source>
        <dbReference type="SAM" id="MobiDB-lite"/>
    </source>
</evidence>
<sequence>DRDPLAGAGAHRPLPADRLEYEARRHRDRRRARGSGRRGGTPSPRGVRPDLGPRDPAPARRGPGPDRRHARRRRHRQRAGDPLLPAPAPGPGTGVAPHRAHLAGLVRGVGHPPRHHAQHGRRRRRRGARGGAGPRARRARSRDRPRRADGLLPAPAAAGLPV</sequence>
<feature type="compositionally biased region" description="Basic residues" evidence="1">
    <location>
        <begin position="68"/>
        <end position="77"/>
    </location>
</feature>
<evidence type="ECO:0000313" key="2">
    <source>
        <dbReference type="EMBL" id="CAA9233052.1"/>
    </source>
</evidence>
<feature type="compositionally biased region" description="Low complexity" evidence="1">
    <location>
        <begin position="150"/>
        <end position="162"/>
    </location>
</feature>
<name>A0A6J4HVG1_9PSEU</name>
<gene>
    <name evidence="2" type="ORF">AVDCRST_MAG54-1115</name>
</gene>
<proteinExistence type="predicted"/>
<dbReference type="EMBL" id="CADCTH010000151">
    <property type="protein sequence ID" value="CAA9233052.1"/>
    <property type="molecule type" value="Genomic_DNA"/>
</dbReference>
<organism evidence="2">
    <name type="scientific">uncultured Actinomycetospora sp</name>
    <dbReference type="NCBI Taxonomy" id="1135996"/>
    <lineage>
        <taxon>Bacteria</taxon>
        <taxon>Bacillati</taxon>
        <taxon>Actinomycetota</taxon>
        <taxon>Actinomycetes</taxon>
        <taxon>Pseudonocardiales</taxon>
        <taxon>Pseudonocardiaceae</taxon>
        <taxon>Actinomycetospora</taxon>
        <taxon>environmental samples</taxon>
    </lineage>
</organism>
<feature type="non-terminal residue" evidence="2">
    <location>
        <position position="162"/>
    </location>
</feature>
<feature type="compositionally biased region" description="Basic residues" evidence="1">
    <location>
        <begin position="26"/>
        <end position="36"/>
    </location>
</feature>
<feature type="compositionally biased region" description="Basic residues" evidence="1">
    <location>
        <begin position="135"/>
        <end position="145"/>
    </location>
</feature>
<reference evidence="2" key="1">
    <citation type="submission" date="2020-02" db="EMBL/GenBank/DDBJ databases">
        <authorList>
            <person name="Meier V. D."/>
        </authorList>
    </citation>
    <scope>NUCLEOTIDE SEQUENCE</scope>
    <source>
        <strain evidence="2">AVDCRST_MAG54</strain>
    </source>
</reference>